<organism evidence="4">
    <name type="scientific">viral metagenome</name>
    <dbReference type="NCBI Taxonomy" id="1070528"/>
    <lineage>
        <taxon>unclassified sequences</taxon>
        <taxon>metagenomes</taxon>
        <taxon>organismal metagenomes</taxon>
    </lineage>
</organism>
<feature type="transmembrane region" description="Helical" evidence="2">
    <location>
        <begin position="6"/>
        <end position="26"/>
    </location>
</feature>
<dbReference type="Gene3D" id="3.40.1090.10">
    <property type="entry name" value="Cytosolic phospholipase A2 catalytic domain"/>
    <property type="match status" value="1"/>
</dbReference>
<evidence type="ECO:0000313" key="4">
    <source>
        <dbReference type="EMBL" id="QHS93531.1"/>
    </source>
</evidence>
<feature type="transmembrane region" description="Helical" evidence="2">
    <location>
        <begin position="38"/>
        <end position="61"/>
    </location>
</feature>
<dbReference type="SUPFAM" id="SSF52151">
    <property type="entry name" value="FabD/lysophospholipase-like"/>
    <property type="match status" value="1"/>
</dbReference>
<keyword evidence="2" id="KW-0472">Membrane</keyword>
<dbReference type="PANTHER" id="PTHR46394:SF1">
    <property type="entry name" value="PNPLA DOMAIN-CONTAINING PROTEIN"/>
    <property type="match status" value="1"/>
</dbReference>
<dbReference type="PANTHER" id="PTHR46394">
    <property type="entry name" value="ANNEXIN"/>
    <property type="match status" value="1"/>
</dbReference>
<accession>A0A6C0BP32</accession>
<keyword evidence="2" id="KW-1133">Transmembrane helix</keyword>
<feature type="domain" description="PNPLA" evidence="3">
    <location>
        <begin position="7"/>
        <end position="191"/>
    </location>
</feature>
<dbReference type="InterPro" id="IPR052580">
    <property type="entry name" value="Lipid_Hydrolase"/>
</dbReference>
<keyword evidence="2" id="KW-0812">Transmembrane</keyword>
<dbReference type="GO" id="GO:0006629">
    <property type="term" value="P:lipid metabolic process"/>
    <property type="evidence" value="ECO:0007669"/>
    <property type="project" value="UniProtKB-KW"/>
</dbReference>
<evidence type="ECO:0000256" key="2">
    <source>
        <dbReference type="SAM" id="Phobius"/>
    </source>
</evidence>
<dbReference type="Pfam" id="PF01734">
    <property type="entry name" value="Patatin"/>
    <property type="match status" value="1"/>
</dbReference>
<keyword evidence="1" id="KW-0443">Lipid metabolism</keyword>
<sequence>MSLKKFLTLSGGGINGILQLGALKYLQMYSQLLGRPFRFEGVAGTSIGSLIALLLACGYTVDEMLRIFMQHYKFISTINMSVQVFSSKHALQEARDLEIIVEGLIAQKFQCLDLTFAELYARTGTDLVVCAVNLNTCQTRLFSHARTPHTSVLQATMASMAIPFVFPAVEIDGHMYVDGGCMMNYPWPAFPVKDTLGLCILQKRQQAQHMDLKHLMKQTLQAVFFAQDEVLLQRDDLNLIILPATCPVIPLNPEEYDVAVNACIGGLCASRQWHFDPLIFAWFVFYLANLNVEKTATNAARHHKHSPSVGHSRHSP</sequence>
<dbReference type="InterPro" id="IPR016035">
    <property type="entry name" value="Acyl_Trfase/lysoPLipase"/>
</dbReference>
<evidence type="ECO:0000259" key="3">
    <source>
        <dbReference type="PROSITE" id="PS51635"/>
    </source>
</evidence>
<name>A0A6C0BP32_9ZZZZ</name>
<proteinExistence type="predicted"/>
<evidence type="ECO:0000256" key="1">
    <source>
        <dbReference type="ARBA" id="ARBA00023098"/>
    </source>
</evidence>
<dbReference type="InterPro" id="IPR002641">
    <property type="entry name" value="PNPLA_dom"/>
</dbReference>
<dbReference type="EMBL" id="MN739207">
    <property type="protein sequence ID" value="QHS93531.1"/>
    <property type="molecule type" value="Genomic_DNA"/>
</dbReference>
<protein>
    <recommendedName>
        <fullName evidence="3">PNPLA domain-containing protein</fullName>
    </recommendedName>
</protein>
<reference evidence="4" key="1">
    <citation type="journal article" date="2020" name="Nature">
        <title>Giant virus diversity and host interactions through global metagenomics.</title>
        <authorList>
            <person name="Schulz F."/>
            <person name="Roux S."/>
            <person name="Paez-Espino D."/>
            <person name="Jungbluth S."/>
            <person name="Walsh D.A."/>
            <person name="Denef V.J."/>
            <person name="McMahon K.D."/>
            <person name="Konstantinidis K.T."/>
            <person name="Eloe-Fadrosh E.A."/>
            <person name="Kyrpides N.C."/>
            <person name="Woyke T."/>
        </authorList>
    </citation>
    <scope>NUCLEOTIDE SEQUENCE</scope>
    <source>
        <strain evidence="4">GVMAG-M-3300018080-19</strain>
    </source>
</reference>
<dbReference type="AlphaFoldDB" id="A0A6C0BP32"/>
<dbReference type="PROSITE" id="PS51635">
    <property type="entry name" value="PNPLA"/>
    <property type="match status" value="1"/>
</dbReference>